<dbReference type="EnsemblPlants" id="OGLUM05G01800.1">
    <property type="protein sequence ID" value="OGLUM05G01800.1"/>
    <property type="gene ID" value="OGLUM05G01800"/>
</dbReference>
<reference evidence="2" key="2">
    <citation type="submission" date="2018-05" db="EMBL/GenBank/DDBJ databases">
        <title>OgluRS3 (Oryza glumaepatula Reference Sequence Version 3).</title>
        <authorList>
            <person name="Zhang J."/>
            <person name="Kudrna D."/>
            <person name="Lee S."/>
            <person name="Talag J."/>
            <person name="Welchert J."/>
            <person name="Wing R.A."/>
        </authorList>
    </citation>
    <scope>NUCLEOTIDE SEQUENCE [LARGE SCALE GENOMIC DNA]</scope>
</reference>
<protein>
    <submittedName>
        <fullName evidence="2">Uncharacterized protein</fullName>
    </submittedName>
</protein>
<evidence type="ECO:0000313" key="2">
    <source>
        <dbReference type="EnsemblPlants" id="OGLUM05G01800.1"/>
    </source>
</evidence>
<dbReference type="Proteomes" id="UP000026961">
    <property type="component" value="Chromosome 5"/>
</dbReference>
<evidence type="ECO:0000313" key="3">
    <source>
        <dbReference type="Proteomes" id="UP000026961"/>
    </source>
</evidence>
<proteinExistence type="predicted"/>
<dbReference type="Gramene" id="OGLUM05G01800.1">
    <property type="protein sequence ID" value="OGLUM05G01800.1"/>
    <property type="gene ID" value="OGLUM05G01800"/>
</dbReference>
<dbReference type="AlphaFoldDB" id="A0A0D9ZTM8"/>
<organism evidence="2">
    <name type="scientific">Oryza glumipatula</name>
    <dbReference type="NCBI Taxonomy" id="40148"/>
    <lineage>
        <taxon>Eukaryota</taxon>
        <taxon>Viridiplantae</taxon>
        <taxon>Streptophyta</taxon>
        <taxon>Embryophyta</taxon>
        <taxon>Tracheophyta</taxon>
        <taxon>Spermatophyta</taxon>
        <taxon>Magnoliopsida</taxon>
        <taxon>Liliopsida</taxon>
        <taxon>Poales</taxon>
        <taxon>Poaceae</taxon>
        <taxon>BOP clade</taxon>
        <taxon>Oryzoideae</taxon>
        <taxon>Oryzeae</taxon>
        <taxon>Oryzinae</taxon>
        <taxon>Oryza</taxon>
    </lineage>
</organism>
<name>A0A0D9ZTM8_9ORYZ</name>
<dbReference type="HOGENOM" id="CLU_1130575_0_0_1"/>
<accession>A0A0D9ZTM8</accession>
<keyword evidence="3" id="KW-1185">Reference proteome</keyword>
<sequence length="246" mass="25913">MRLDLPANSKPKKTKKNGGMKTDLHEDNGQVVDVTTKTVLDPWNPYFPLWPPEIPPNLGLNGAICFIEDWKMKRMAYLASYRSTCVINADYTPKVPHTEVLEHVSLILKGFDFCPTGEGIDLPLHITDAQQGGSSVASKATTDVSYLLAVKKKSSKLARQTLVFYGGGGGAPLVFCGGGGNDDAHLIFGSGGGGGAQGVVFSNNGGVPGGNDSDGRFGNRLHSGGGVPPLVFGGGDVVKECGRQRL</sequence>
<reference evidence="2" key="1">
    <citation type="submission" date="2015-04" db="UniProtKB">
        <authorList>
            <consortium name="EnsemblPlants"/>
        </authorList>
    </citation>
    <scope>IDENTIFICATION</scope>
</reference>
<dbReference type="STRING" id="40148.A0A0D9ZTM8"/>
<evidence type="ECO:0000256" key="1">
    <source>
        <dbReference type="SAM" id="MobiDB-lite"/>
    </source>
</evidence>
<feature type="region of interest" description="Disordered" evidence="1">
    <location>
        <begin position="1"/>
        <end position="28"/>
    </location>
</feature>